<evidence type="ECO:0000313" key="10">
    <source>
        <dbReference type="EMBL" id="CCG80900.1"/>
    </source>
</evidence>
<dbReference type="GO" id="GO:0003677">
    <property type="term" value="F:DNA binding"/>
    <property type="evidence" value="ECO:0007669"/>
    <property type="project" value="UniProtKB-UniRule"/>
</dbReference>
<dbReference type="Gene3D" id="2.130.10.10">
    <property type="entry name" value="YVTN repeat-like/Quinoprotein amine dehydrogenase"/>
    <property type="match status" value="1"/>
</dbReference>
<sequence>MNDYEQERLINIAKNEALLKEIGLTGIKPIKPRPVTPAKKVTPKKRKEISTEPVARRTSSRLSGIPADSEVARKKAEDQYEAIRVQEAQKRQRVPGPIDLSDVIEDGGVWKDAKDILEQAIKSDVDDLTLENGSRAGKELKQLRSKLGGLNLLSRWEPNQVKLTPERIYSAEMHPGHKKLVFAGDKLGHLGMWDVDGSKSNGIKSEEEDEAEDAEDPCIHHFKLHSRTITAMVFDYINASKLYTSSYDGSVRCLDLPTGVASEVHTSDTDQPITGMQLHPDGNTVYFSTLDGEVGMRDVRVPRSTQKQATQTYQLHDRKIGALGMHPGKPHLLVTSSLDRTMKIWDFRNIGHRRSGGNPACVAEHTARLSVSSAFFNTQGSIVATSYDDTLKVFDVPDIGSRTVVDALEPDVSIRHNNQTGRWLTVFKAAWQQRPADGIQKFVVGNMTRKVDMFDSQGQVLAQLQNEYISAVPAVVAMHPSQNWVIAANASGKGLFFS</sequence>
<dbReference type="PANTHER" id="PTHR14773:SF0">
    <property type="entry name" value="WD REPEAT-CONTAINING PROTEIN 76"/>
    <property type="match status" value="1"/>
</dbReference>
<dbReference type="OrthoDB" id="9890280at2759"/>
<gene>
    <name evidence="10" type="ORF">TAPDE_000554</name>
</gene>
<evidence type="ECO:0000256" key="2">
    <source>
        <dbReference type="ARBA" id="ARBA00021132"/>
    </source>
</evidence>
<evidence type="ECO:0000256" key="1">
    <source>
        <dbReference type="ARBA" id="ARBA00005434"/>
    </source>
</evidence>
<dbReference type="PROSITE" id="PS00678">
    <property type="entry name" value="WD_REPEATS_1"/>
    <property type="match status" value="1"/>
</dbReference>
<dbReference type="STRING" id="1097556.R4XC35"/>
<proteinExistence type="inferred from homology"/>
<dbReference type="InterPro" id="IPR036322">
    <property type="entry name" value="WD40_repeat_dom_sf"/>
</dbReference>
<dbReference type="eggNOG" id="KOG4328">
    <property type="taxonomic scope" value="Eukaryota"/>
</dbReference>
<dbReference type="Proteomes" id="UP000013776">
    <property type="component" value="Unassembled WGS sequence"/>
</dbReference>
<dbReference type="PROSITE" id="PS50294">
    <property type="entry name" value="WD_REPEATS_REGION"/>
    <property type="match status" value="1"/>
</dbReference>
<dbReference type="InterPro" id="IPR019775">
    <property type="entry name" value="WD40_repeat_CS"/>
</dbReference>
<dbReference type="PROSITE" id="PS50082">
    <property type="entry name" value="WD_REPEATS_2"/>
    <property type="match status" value="1"/>
</dbReference>
<comment type="similarity">
    <text evidence="1 8">Belongs to the WD repeat DDB2/WDR76 family.</text>
</comment>
<keyword evidence="5 8" id="KW-0227">DNA damage</keyword>
<reference evidence="10 11" key="1">
    <citation type="journal article" date="2013" name="MBio">
        <title>Genome sequencing of the plant pathogen Taphrina deformans, the causal agent of peach leaf curl.</title>
        <authorList>
            <person name="Cisse O.H."/>
            <person name="Almeida J.M.G.C.F."/>
            <person name="Fonseca A."/>
            <person name="Kumar A.A."/>
            <person name="Salojaervi J."/>
            <person name="Overmyer K."/>
            <person name="Hauser P.M."/>
            <person name="Pagni M."/>
        </authorList>
    </citation>
    <scope>NUCLEOTIDE SEQUENCE [LARGE SCALE GENOMIC DNA]</scope>
    <source>
        <strain evidence="11">PYCC 5710 / ATCC 11124 / CBS 356.35 / IMI 108563 / JCM 9778 / NBRC 8474</strain>
    </source>
</reference>
<feature type="region of interest" description="Disordered" evidence="9">
    <location>
        <begin position="29"/>
        <end position="68"/>
    </location>
</feature>
<evidence type="ECO:0000256" key="3">
    <source>
        <dbReference type="ARBA" id="ARBA00022574"/>
    </source>
</evidence>
<dbReference type="GO" id="GO:0006974">
    <property type="term" value="P:DNA damage response"/>
    <property type="evidence" value="ECO:0007669"/>
    <property type="project" value="UniProtKB-KW"/>
</dbReference>
<dbReference type="GO" id="GO:2000001">
    <property type="term" value="P:regulation of DNA damage checkpoint"/>
    <property type="evidence" value="ECO:0007669"/>
    <property type="project" value="TreeGrafter"/>
</dbReference>
<dbReference type="InterPro" id="IPR015943">
    <property type="entry name" value="WD40/YVTN_repeat-like_dom_sf"/>
</dbReference>
<dbReference type="VEuPathDB" id="FungiDB:TAPDE_000554"/>
<dbReference type="Pfam" id="PF00400">
    <property type="entry name" value="WD40"/>
    <property type="match status" value="1"/>
</dbReference>
<dbReference type="SMART" id="SM00320">
    <property type="entry name" value="WD40"/>
    <property type="match status" value="5"/>
</dbReference>
<keyword evidence="6 8" id="KW-0238">DNA-binding</keyword>
<dbReference type="AlphaFoldDB" id="R4XC35"/>
<dbReference type="EMBL" id="CAHR02000018">
    <property type="protein sequence ID" value="CCG80900.1"/>
    <property type="molecule type" value="Genomic_DNA"/>
</dbReference>
<evidence type="ECO:0000256" key="7">
    <source>
        <dbReference type="PROSITE-ProRule" id="PRU00221"/>
    </source>
</evidence>
<evidence type="ECO:0000256" key="4">
    <source>
        <dbReference type="ARBA" id="ARBA00022737"/>
    </source>
</evidence>
<comment type="function">
    <text evidence="8">DNA-binding protein that binds to both single- and double-stranded DNA. Binds preferentially to UV-damaged DNA. May be involved in DNA-metabolic processes.</text>
</comment>
<dbReference type="PANTHER" id="PTHR14773">
    <property type="entry name" value="WD REPEAT-CONTAINING PROTEIN 76"/>
    <property type="match status" value="1"/>
</dbReference>
<keyword evidence="3 7" id="KW-0853">WD repeat</keyword>
<keyword evidence="4" id="KW-0677">Repeat</keyword>
<organism evidence="10 11">
    <name type="scientific">Taphrina deformans (strain PYCC 5710 / ATCC 11124 / CBS 356.35 / IMI 108563 / JCM 9778 / NBRC 8474)</name>
    <name type="common">Peach leaf curl fungus</name>
    <name type="synonym">Lalaria deformans</name>
    <dbReference type="NCBI Taxonomy" id="1097556"/>
    <lineage>
        <taxon>Eukaryota</taxon>
        <taxon>Fungi</taxon>
        <taxon>Dikarya</taxon>
        <taxon>Ascomycota</taxon>
        <taxon>Taphrinomycotina</taxon>
        <taxon>Taphrinomycetes</taxon>
        <taxon>Taphrinales</taxon>
        <taxon>Taphrinaceae</taxon>
        <taxon>Taphrina</taxon>
    </lineage>
</organism>
<evidence type="ECO:0000256" key="9">
    <source>
        <dbReference type="SAM" id="MobiDB-lite"/>
    </source>
</evidence>
<keyword evidence="11" id="KW-1185">Reference proteome</keyword>
<accession>R4XC35</accession>
<protein>
    <recommendedName>
        <fullName evidence="2 8">DNA damage-binding protein CMR1</fullName>
    </recommendedName>
</protein>
<dbReference type="InterPro" id="IPR001680">
    <property type="entry name" value="WD40_rpt"/>
</dbReference>
<dbReference type="InterPro" id="IPR050853">
    <property type="entry name" value="WD_repeat_DNA-damage-binding"/>
</dbReference>
<evidence type="ECO:0000256" key="6">
    <source>
        <dbReference type="ARBA" id="ARBA00023125"/>
    </source>
</evidence>
<feature type="repeat" description="WD" evidence="7">
    <location>
        <begin position="313"/>
        <end position="349"/>
    </location>
</feature>
<evidence type="ECO:0000313" key="11">
    <source>
        <dbReference type="Proteomes" id="UP000013776"/>
    </source>
</evidence>
<name>R4XC35_TAPDE</name>
<comment type="caution">
    <text evidence="10">The sequence shown here is derived from an EMBL/GenBank/DDBJ whole genome shotgun (WGS) entry which is preliminary data.</text>
</comment>
<evidence type="ECO:0000256" key="8">
    <source>
        <dbReference type="RuleBase" id="RU365004"/>
    </source>
</evidence>
<dbReference type="GO" id="GO:0005634">
    <property type="term" value="C:nucleus"/>
    <property type="evidence" value="ECO:0007669"/>
    <property type="project" value="TreeGrafter"/>
</dbReference>
<evidence type="ECO:0000256" key="5">
    <source>
        <dbReference type="ARBA" id="ARBA00022763"/>
    </source>
</evidence>
<dbReference type="SUPFAM" id="SSF50978">
    <property type="entry name" value="WD40 repeat-like"/>
    <property type="match status" value="1"/>
</dbReference>